<feature type="transmembrane region" description="Helical" evidence="7">
    <location>
        <begin position="21"/>
        <end position="38"/>
    </location>
</feature>
<protein>
    <submittedName>
        <fullName evidence="8">DoxX family protein</fullName>
    </submittedName>
</protein>
<reference evidence="8 9" key="2">
    <citation type="journal article" date="2015" name="PLoS ONE">
        <title>Whole-Genome Optical Mapping and Finished Genome Sequence of Sphingobacterium deserti sp. nov., a New Species Isolated from the Western Desert of China.</title>
        <authorList>
            <person name="Teng C."/>
            <person name="Zhou Z."/>
            <person name="Molnar I."/>
            <person name="Li X."/>
            <person name="Tang R."/>
            <person name="Chen M."/>
            <person name="Wang L."/>
            <person name="Su S."/>
            <person name="Zhang W."/>
            <person name="Lin M."/>
        </authorList>
    </citation>
    <scope>NUCLEOTIDE SEQUENCE [LARGE SCALE GENOMIC DNA]</scope>
    <source>
        <strain evidence="9">ACCC05744</strain>
    </source>
</reference>
<evidence type="ECO:0000256" key="5">
    <source>
        <dbReference type="ARBA" id="ARBA00022989"/>
    </source>
</evidence>
<evidence type="ECO:0000256" key="3">
    <source>
        <dbReference type="ARBA" id="ARBA00022475"/>
    </source>
</evidence>
<feature type="transmembrane region" description="Helical" evidence="7">
    <location>
        <begin position="58"/>
        <end position="79"/>
    </location>
</feature>
<accession>A0A0B8SYW2</accession>
<keyword evidence="5 7" id="KW-1133">Transmembrane helix</keyword>
<dbReference type="STRING" id="1229276.DI53_3799"/>
<dbReference type="AlphaFoldDB" id="A0A0B8SYW2"/>
<name>A0A0B8SYW2_9SPHI</name>
<comment type="subcellular location">
    <subcellularLocation>
        <location evidence="1">Cell membrane</location>
        <topology evidence="1">Multi-pass membrane protein</topology>
    </subcellularLocation>
</comment>
<evidence type="ECO:0000256" key="4">
    <source>
        <dbReference type="ARBA" id="ARBA00022692"/>
    </source>
</evidence>
<keyword evidence="3" id="KW-1003">Cell membrane</keyword>
<evidence type="ECO:0000256" key="1">
    <source>
        <dbReference type="ARBA" id="ARBA00004651"/>
    </source>
</evidence>
<dbReference type="PANTHER" id="PTHR33452">
    <property type="entry name" value="OXIDOREDUCTASE CATD-RELATED"/>
    <property type="match status" value="1"/>
</dbReference>
<dbReference type="Pfam" id="PF07681">
    <property type="entry name" value="DoxX"/>
    <property type="match status" value="1"/>
</dbReference>
<organism evidence="8 9">
    <name type="scientific">Sphingobacterium deserti</name>
    <dbReference type="NCBI Taxonomy" id="1229276"/>
    <lineage>
        <taxon>Bacteria</taxon>
        <taxon>Pseudomonadati</taxon>
        <taxon>Bacteroidota</taxon>
        <taxon>Sphingobacteriia</taxon>
        <taxon>Sphingobacteriales</taxon>
        <taxon>Sphingobacteriaceae</taxon>
        <taxon>Sphingobacterium</taxon>
    </lineage>
</organism>
<keyword evidence="4 7" id="KW-0812">Transmembrane</keyword>
<reference evidence="9" key="1">
    <citation type="submission" date="2014-04" db="EMBL/GenBank/DDBJ databases">
        <title>Whole-Genome optical mapping and complete genome sequence of Sphingobacterium deserti sp. nov., a new spaces isolated from desert in the west of China.</title>
        <authorList>
            <person name="Teng C."/>
            <person name="Zhou Z."/>
            <person name="Li X."/>
            <person name="Chen M."/>
            <person name="Lin M."/>
            <person name="Wang L."/>
            <person name="Su S."/>
            <person name="Zhang C."/>
            <person name="Zhang W."/>
        </authorList>
    </citation>
    <scope>NUCLEOTIDE SEQUENCE [LARGE SCALE GENOMIC DNA]</scope>
    <source>
        <strain evidence="9">ACCC05744</strain>
    </source>
</reference>
<evidence type="ECO:0000256" key="7">
    <source>
        <dbReference type="SAM" id="Phobius"/>
    </source>
</evidence>
<dbReference type="PANTHER" id="PTHR33452:SF1">
    <property type="entry name" value="INNER MEMBRANE PROTEIN YPHA-RELATED"/>
    <property type="match status" value="1"/>
</dbReference>
<feature type="transmembrane region" description="Helical" evidence="7">
    <location>
        <begin position="112"/>
        <end position="135"/>
    </location>
</feature>
<proteinExistence type="inferred from homology"/>
<evidence type="ECO:0000256" key="6">
    <source>
        <dbReference type="ARBA" id="ARBA00023136"/>
    </source>
</evidence>
<feature type="transmembrane region" description="Helical" evidence="7">
    <location>
        <begin position="86"/>
        <end position="106"/>
    </location>
</feature>
<evidence type="ECO:0000313" key="9">
    <source>
        <dbReference type="Proteomes" id="UP000031802"/>
    </source>
</evidence>
<dbReference type="Proteomes" id="UP000031802">
    <property type="component" value="Unassembled WGS sequence"/>
</dbReference>
<comment type="caution">
    <text evidence="8">The sequence shown here is derived from an EMBL/GenBank/DDBJ whole genome shotgun (WGS) entry which is preliminary data.</text>
</comment>
<sequence>MNLVQKIEHWGDSHHPRWLDYLRIVLGVVIFAKGIGFVNDRDTVAELFRQAHFQLSIWSAVHYVVFAHLVGGLFIILGFQTRLAVIIQLPILIGAVFFVNITHGFSFLNSELWFSIVVLVLLLVFLVSGSGKYSLDELMNKPGYKRSI</sequence>
<dbReference type="eggNOG" id="COG2259">
    <property type="taxonomic scope" value="Bacteria"/>
</dbReference>
<evidence type="ECO:0000313" key="8">
    <source>
        <dbReference type="EMBL" id="KGE12421.1"/>
    </source>
</evidence>
<evidence type="ECO:0000256" key="2">
    <source>
        <dbReference type="ARBA" id="ARBA00006679"/>
    </source>
</evidence>
<gene>
    <name evidence="8" type="ORF">DI53_3799</name>
</gene>
<comment type="similarity">
    <text evidence="2">Belongs to the DoxX family.</text>
</comment>
<keyword evidence="6 7" id="KW-0472">Membrane</keyword>
<dbReference type="OrthoDB" id="680764at2"/>
<keyword evidence="9" id="KW-1185">Reference proteome</keyword>
<dbReference type="InterPro" id="IPR032808">
    <property type="entry name" value="DoxX"/>
</dbReference>
<dbReference type="RefSeq" id="WP_037503454.1">
    <property type="nucleotide sequence ID" value="NZ_JJMU01000070.1"/>
</dbReference>
<dbReference type="GO" id="GO:0005886">
    <property type="term" value="C:plasma membrane"/>
    <property type="evidence" value="ECO:0007669"/>
    <property type="project" value="UniProtKB-SubCell"/>
</dbReference>
<dbReference type="InterPro" id="IPR051907">
    <property type="entry name" value="DoxX-like_oxidoreductase"/>
</dbReference>
<dbReference type="EMBL" id="JJMU01000070">
    <property type="protein sequence ID" value="KGE12421.1"/>
    <property type="molecule type" value="Genomic_DNA"/>
</dbReference>
<dbReference type="PATRIC" id="fig|1229276.3.peg.3932"/>